<organism evidence="1 2">
    <name type="scientific">Actinocorallia herbida</name>
    <dbReference type="NCBI Taxonomy" id="58109"/>
    <lineage>
        <taxon>Bacteria</taxon>
        <taxon>Bacillati</taxon>
        <taxon>Actinomycetota</taxon>
        <taxon>Actinomycetes</taxon>
        <taxon>Streptosporangiales</taxon>
        <taxon>Thermomonosporaceae</taxon>
        <taxon>Actinocorallia</taxon>
    </lineage>
</organism>
<dbReference type="Proteomes" id="UP000272400">
    <property type="component" value="Unassembled WGS sequence"/>
</dbReference>
<dbReference type="PANTHER" id="PTHR48228">
    <property type="entry name" value="SUCCINYL-COA--D-CITRAMALATE COA-TRANSFERASE"/>
    <property type="match status" value="1"/>
</dbReference>
<dbReference type="OrthoDB" id="9797653at2"/>
<comment type="caution">
    <text evidence="1">The sequence shown here is derived from an EMBL/GenBank/DDBJ whole genome shotgun (WGS) entry which is preliminary data.</text>
</comment>
<evidence type="ECO:0000313" key="2">
    <source>
        <dbReference type="Proteomes" id="UP000272400"/>
    </source>
</evidence>
<gene>
    <name evidence="1" type="ORF">EDD29_5584</name>
</gene>
<dbReference type="PANTHER" id="PTHR48228:SF2">
    <property type="entry name" value="E-CINNAMOYL-COA:R-PHENYLLACTATE COA TRANSFERASE LARGE SUBUNIT"/>
    <property type="match status" value="1"/>
</dbReference>
<dbReference type="InterPro" id="IPR003673">
    <property type="entry name" value="CoA-Trfase_fam_III"/>
</dbReference>
<accession>A0A3N1D325</accession>
<sequence>MTKPFTGIKVLEVAAWTFVPAAGAVLADLGADVIKVEPPNGDPQRALMNLLAQSADGGKVANPFLEIPNRGKRSITLDLNAEKGRETLLRLAEESDVFLTSYLPAVRAKLGITADDLRAVNPNLIYAAGSGWGRNGPMADQGAYDLAAAWASSSMAFKMSRGGTEPIFQPAAFFDLLGGNTIAGAVGGALFHRERTGEAVDVDVSLLNMGMWALSPDITAGPHVGQIGAPPRDAAPNPVVNSYATADGRWLYLVLLQADRFWAELCQTIDRPDLIEDPRFTDLPTRAANARECVAELDATFARHTLDEWRTRFKDFTGVWAPVLSPAEVHDHVQVSPNGLLASLESNDGAPFRLPVSPMHFGGEPGTPEGPAPELGQHTELLLLENGFDWDQITALREAGAFG</sequence>
<dbReference type="Gene3D" id="3.30.1540.10">
    <property type="entry name" value="formyl-coa transferase, domain 3"/>
    <property type="match status" value="1"/>
</dbReference>
<dbReference type="Gene3D" id="3.40.50.10540">
    <property type="entry name" value="Crotonobetainyl-coa:carnitine coa-transferase, domain 1"/>
    <property type="match status" value="1"/>
</dbReference>
<dbReference type="InterPro" id="IPR050509">
    <property type="entry name" value="CoA-transferase_III"/>
</dbReference>
<reference evidence="1 2" key="1">
    <citation type="submission" date="2018-11" db="EMBL/GenBank/DDBJ databases">
        <title>Sequencing the genomes of 1000 actinobacteria strains.</title>
        <authorList>
            <person name="Klenk H.-P."/>
        </authorList>
    </citation>
    <scope>NUCLEOTIDE SEQUENCE [LARGE SCALE GENOMIC DNA]</scope>
    <source>
        <strain evidence="1 2">DSM 44254</strain>
    </source>
</reference>
<evidence type="ECO:0000313" key="1">
    <source>
        <dbReference type="EMBL" id="ROO87935.1"/>
    </source>
</evidence>
<protein>
    <submittedName>
        <fullName evidence="1">Formyl-CoA transferase</fullName>
    </submittedName>
</protein>
<dbReference type="InterPro" id="IPR023606">
    <property type="entry name" value="CoA-Trfase_III_dom_1_sf"/>
</dbReference>
<name>A0A3N1D325_9ACTN</name>
<dbReference type="AlphaFoldDB" id="A0A3N1D325"/>
<dbReference type="Pfam" id="PF02515">
    <property type="entry name" value="CoA_transf_3"/>
    <property type="match status" value="1"/>
</dbReference>
<dbReference type="GO" id="GO:0016740">
    <property type="term" value="F:transferase activity"/>
    <property type="evidence" value="ECO:0007669"/>
    <property type="project" value="UniProtKB-KW"/>
</dbReference>
<proteinExistence type="predicted"/>
<dbReference type="SUPFAM" id="SSF89796">
    <property type="entry name" value="CoA-transferase family III (CaiB/BaiF)"/>
    <property type="match status" value="1"/>
</dbReference>
<keyword evidence="2" id="KW-1185">Reference proteome</keyword>
<keyword evidence="1" id="KW-0808">Transferase</keyword>
<dbReference type="RefSeq" id="WP_123667160.1">
    <property type="nucleotide sequence ID" value="NZ_RJKE01000001.1"/>
</dbReference>
<dbReference type="EMBL" id="RJKE01000001">
    <property type="protein sequence ID" value="ROO87935.1"/>
    <property type="molecule type" value="Genomic_DNA"/>
</dbReference>
<dbReference type="InterPro" id="IPR044855">
    <property type="entry name" value="CoA-Trfase_III_dom3_sf"/>
</dbReference>